<dbReference type="PANTHER" id="PTHR46017:SF1">
    <property type="entry name" value="ALPHA-MANNOSIDASE 2C1"/>
    <property type="match status" value="1"/>
</dbReference>
<dbReference type="GO" id="GO:0004559">
    <property type="term" value="F:alpha-mannosidase activity"/>
    <property type="evidence" value="ECO:0007669"/>
    <property type="project" value="InterPro"/>
</dbReference>
<dbReference type="SUPFAM" id="SSF74650">
    <property type="entry name" value="Galactose mutarotase-like"/>
    <property type="match status" value="1"/>
</dbReference>
<gene>
    <name evidence="2" type="ORF">DFJ67_6103</name>
</gene>
<reference evidence="2 3" key="1">
    <citation type="submission" date="2018-08" db="EMBL/GenBank/DDBJ databases">
        <title>Sequencing the genomes of 1000 actinobacteria strains.</title>
        <authorList>
            <person name="Klenk H.-P."/>
        </authorList>
    </citation>
    <scope>NUCLEOTIDE SEQUENCE [LARGE SCALE GENOMIC DNA]</scope>
    <source>
        <strain evidence="2 3">DSM 44099</strain>
    </source>
</reference>
<dbReference type="SUPFAM" id="SSF88713">
    <property type="entry name" value="Glycoside hydrolase/deacetylase"/>
    <property type="match status" value="1"/>
</dbReference>
<proteinExistence type="predicted"/>
<dbReference type="InterPro" id="IPR000602">
    <property type="entry name" value="Glyco_hydro_38_N"/>
</dbReference>
<comment type="caution">
    <text evidence="2">The sequence shown here is derived from an EMBL/GenBank/DDBJ whole genome shotgun (WGS) entry which is preliminary data.</text>
</comment>
<dbReference type="GO" id="GO:0009313">
    <property type="term" value="P:oligosaccharide catabolic process"/>
    <property type="evidence" value="ECO:0007669"/>
    <property type="project" value="TreeGrafter"/>
</dbReference>
<dbReference type="Pfam" id="PF01074">
    <property type="entry name" value="Glyco_hydro_38N"/>
    <property type="match status" value="1"/>
</dbReference>
<dbReference type="AlphaFoldDB" id="A0A3D9ZRP5"/>
<feature type="domain" description="Glycoside hydrolase family 38 N-terminal" evidence="1">
    <location>
        <begin position="53"/>
        <end position="175"/>
    </location>
</feature>
<dbReference type="InterPro" id="IPR011013">
    <property type="entry name" value="Gal_mutarotase_sf_dom"/>
</dbReference>
<dbReference type="RefSeq" id="WP_116071311.1">
    <property type="nucleotide sequence ID" value="NZ_BONB01000003.1"/>
</dbReference>
<dbReference type="PANTHER" id="PTHR46017">
    <property type="entry name" value="ALPHA-MANNOSIDASE 2C1"/>
    <property type="match status" value="1"/>
</dbReference>
<name>A0A3D9ZRP5_9ACTN</name>
<dbReference type="GO" id="GO:0030246">
    <property type="term" value="F:carbohydrate binding"/>
    <property type="evidence" value="ECO:0007669"/>
    <property type="project" value="InterPro"/>
</dbReference>
<dbReference type="InterPro" id="IPR011330">
    <property type="entry name" value="Glyco_hydro/deAcase_b/a-brl"/>
</dbReference>
<dbReference type="GO" id="GO:0006013">
    <property type="term" value="P:mannose metabolic process"/>
    <property type="evidence" value="ECO:0007669"/>
    <property type="project" value="InterPro"/>
</dbReference>
<evidence type="ECO:0000313" key="3">
    <source>
        <dbReference type="Proteomes" id="UP000256913"/>
    </source>
</evidence>
<accession>A0A3D9ZRP5</accession>
<dbReference type="InterPro" id="IPR027291">
    <property type="entry name" value="Glyco_hydro_38_N_sf"/>
</dbReference>
<keyword evidence="3" id="KW-1185">Reference proteome</keyword>
<evidence type="ECO:0000313" key="2">
    <source>
        <dbReference type="EMBL" id="REG00057.1"/>
    </source>
</evidence>
<dbReference type="OrthoDB" id="1049785at2"/>
<protein>
    <submittedName>
        <fullName evidence="2">Alpha-mannosidase</fullName>
    </submittedName>
</protein>
<evidence type="ECO:0000259" key="1">
    <source>
        <dbReference type="Pfam" id="PF01074"/>
    </source>
</evidence>
<dbReference type="Proteomes" id="UP000256913">
    <property type="component" value="Unassembled WGS sequence"/>
</dbReference>
<organism evidence="2 3">
    <name type="scientific">Asanoa ferruginea</name>
    <dbReference type="NCBI Taxonomy" id="53367"/>
    <lineage>
        <taxon>Bacteria</taxon>
        <taxon>Bacillati</taxon>
        <taxon>Actinomycetota</taxon>
        <taxon>Actinomycetes</taxon>
        <taxon>Micromonosporales</taxon>
        <taxon>Micromonosporaceae</taxon>
        <taxon>Asanoa</taxon>
    </lineage>
</organism>
<dbReference type="EMBL" id="QUMQ01000001">
    <property type="protein sequence ID" value="REG00057.1"/>
    <property type="molecule type" value="Genomic_DNA"/>
</dbReference>
<sequence>MSRPVWYTFGNHFHWVDMQWLWGYGVLGASVRDMLDFTGATGARGNLNFDGVGYERMAAEEPEALATLRAAVAEGTVEIVGASYGQPYPLFHHGESAVRQLTYGVRAVQRLLGVRPVSYWEEEFSFYPQLPQLLADTGYRYASLFFQWTWHTPHVPVEDAPAIRWEGLDGTRILSTPRGPLNLHQWPEDFAALRAHPLLADSPAPVIQQWLELLPSTDWMCRSELLIDGMKELLSTPGLDIRFGTLSEVLDAVGEHAPVRRYTMDDVFHGMSLGKNGDRGHRRSRETEQALLAAESLSVLAGRLGRPYPHWDVYPVWELEEGWRELLAFQHHDNDECEGLCGHVGYAGLDRGHALARAVLDRTVASLAERTPGPAGRTVVVNPLGWARSAVVDGRRVEVPSLGWTVHTAGEAVPAVLVDDDGDTITLRRGDFAVTVDRRRGVVATINGLDYGPAGLGGLRCERDGAEQRYAPTAVHVDGDRVVVLLGSPAGDEIRLTVALALELDAVDLSFDADALAPPDGRHHASLMTLVEPDLDVRTVLHDTPYAVTPVTGRGRYPRKYPTGDWMTSPQEFEEVVDPFTGLQLVDLLDQDGAGLLWLHDGSQGFLRATSGFWNVLSMRDPWDEEQFTAALHARMRVVAHRGLTAATRWRLAQEFTRPVLVARPSRAGHDQPDETFALLRLDGLPGAAVTAVYRETGYAGTGLPGHATATLDRPVLVRLVEFDGVGGVADLVVDGTVAGAWRASTLGEVREPLPVDGTSRVTVALRPFEITTVVLDLVEARKQPRDLDAHREVWATVHRTEEES</sequence>
<dbReference type="Gene3D" id="3.20.110.10">
    <property type="entry name" value="Glycoside hydrolase 38, N terminal domain"/>
    <property type="match status" value="1"/>
</dbReference>